<dbReference type="Proteomes" id="UP000559027">
    <property type="component" value="Unassembled WGS sequence"/>
</dbReference>
<organism evidence="2 3">
    <name type="scientific">Leucocoprinus leucothites</name>
    <dbReference type="NCBI Taxonomy" id="201217"/>
    <lineage>
        <taxon>Eukaryota</taxon>
        <taxon>Fungi</taxon>
        <taxon>Dikarya</taxon>
        <taxon>Basidiomycota</taxon>
        <taxon>Agaricomycotina</taxon>
        <taxon>Agaricomycetes</taxon>
        <taxon>Agaricomycetidae</taxon>
        <taxon>Agaricales</taxon>
        <taxon>Agaricineae</taxon>
        <taxon>Agaricaceae</taxon>
        <taxon>Leucocoprinus</taxon>
    </lineage>
</organism>
<feature type="region of interest" description="Disordered" evidence="1">
    <location>
        <begin position="1"/>
        <end position="36"/>
    </location>
</feature>
<keyword evidence="3" id="KW-1185">Reference proteome</keyword>
<reference evidence="2 3" key="1">
    <citation type="journal article" date="2020" name="ISME J.">
        <title>Uncovering the hidden diversity of litter-decomposition mechanisms in mushroom-forming fungi.</title>
        <authorList>
            <person name="Floudas D."/>
            <person name="Bentzer J."/>
            <person name="Ahren D."/>
            <person name="Johansson T."/>
            <person name="Persson P."/>
            <person name="Tunlid A."/>
        </authorList>
    </citation>
    <scope>NUCLEOTIDE SEQUENCE [LARGE SCALE GENOMIC DNA]</scope>
    <source>
        <strain evidence="2 3">CBS 146.42</strain>
    </source>
</reference>
<evidence type="ECO:0000256" key="1">
    <source>
        <dbReference type="SAM" id="MobiDB-lite"/>
    </source>
</evidence>
<gene>
    <name evidence="2" type="ORF">D9756_010397</name>
</gene>
<proteinExistence type="predicted"/>
<name>A0A8H5CRL3_9AGAR</name>
<evidence type="ECO:0000313" key="2">
    <source>
        <dbReference type="EMBL" id="KAF5346744.1"/>
    </source>
</evidence>
<comment type="caution">
    <text evidence="2">The sequence shown here is derived from an EMBL/GenBank/DDBJ whole genome shotgun (WGS) entry which is preliminary data.</text>
</comment>
<dbReference type="AlphaFoldDB" id="A0A8H5CRL3"/>
<protein>
    <submittedName>
        <fullName evidence="2">Uncharacterized protein</fullName>
    </submittedName>
</protein>
<feature type="compositionally biased region" description="Low complexity" evidence="1">
    <location>
        <begin position="11"/>
        <end position="22"/>
    </location>
</feature>
<accession>A0A8H5CRL3</accession>
<evidence type="ECO:0000313" key="3">
    <source>
        <dbReference type="Proteomes" id="UP000559027"/>
    </source>
</evidence>
<sequence length="191" mass="21188">MTVQQHRPRNPTKTPPLHCTTTTPPPDTSNGQDLDGPTWEKHIGVMIWTNGKRVTSLADVYLYNLMTTSIIACNIIECMVSLISSAKNKCNPLATANATILFTPRPNITSTPILNEIITNYMGKPENQKNSLSPSGVAQGYTPFTQRRDKANKLEQLIAMAKEKGKNNLSPQYYIHMLIDTNINATTKSFP</sequence>
<dbReference type="EMBL" id="JAACJO010000030">
    <property type="protein sequence ID" value="KAF5346744.1"/>
    <property type="molecule type" value="Genomic_DNA"/>
</dbReference>
<feature type="compositionally biased region" description="Basic residues" evidence="1">
    <location>
        <begin position="1"/>
        <end position="10"/>
    </location>
</feature>